<keyword evidence="3" id="KW-0221">Differentiation</keyword>
<sequence>MRRKTMKPTPIIVVSILLVAQLLAASPDSVILSRVCRHQHHHHKSNQLPHWCKHFLEVRQHQKPPPMPPAPPEQSDEIDPRYGVSKRLVPTGPNPLHN</sequence>
<comment type="caution">
    <text evidence="6">The sequence shown here is derived from an EMBL/GenBank/DDBJ whole genome shotgun (WGS) entry which is preliminary data.</text>
</comment>
<protein>
    <submittedName>
        <fullName evidence="6">Uncharacterized protein</fullName>
    </submittedName>
</protein>
<dbReference type="AlphaFoldDB" id="A0A9Q0HTT7"/>
<proteinExistence type="inferred from homology"/>
<dbReference type="EMBL" id="JAMQYH010000002">
    <property type="protein sequence ID" value="KAJ1698309.1"/>
    <property type="molecule type" value="Genomic_DNA"/>
</dbReference>
<evidence type="ECO:0000256" key="1">
    <source>
        <dbReference type="ARBA" id="ARBA00005416"/>
    </source>
</evidence>
<evidence type="ECO:0000313" key="7">
    <source>
        <dbReference type="Proteomes" id="UP001151287"/>
    </source>
</evidence>
<dbReference type="PANTHER" id="PTHR34359:SF5">
    <property type="entry name" value="CLAVATA3_ESR (CLE)-RELATED PROTEIN 9"/>
    <property type="match status" value="1"/>
</dbReference>
<evidence type="ECO:0000256" key="5">
    <source>
        <dbReference type="SAM" id="SignalP"/>
    </source>
</evidence>
<comment type="similarity">
    <text evidence="1">Belongs to the CLV3/ESR signal peptide family.</text>
</comment>
<organism evidence="6 7">
    <name type="scientific">Rhynchospora breviuscula</name>
    <dbReference type="NCBI Taxonomy" id="2022672"/>
    <lineage>
        <taxon>Eukaryota</taxon>
        <taxon>Viridiplantae</taxon>
        <taxon>Streptophyta</taxon>
        <taxon>Embryophyta</taxon>
        <taxon>Tracheophyta</taxon>
        <taxon>Spermatophyta</taxon>
        <taxon>Magnoliopsida</taxon>
        <taxon>Liliopsida</taxon>
        <taxon>Poales</taxon>
        <taxon>Cyperaceae</taxon>
        <taxon>Cyperoideae</taxon>
        <taxon>Rhynchosporeae</taxon>
        <taxon>Rhynchospora</taxon>
    </lineage>
</organism>
<accession>A0A9Q0HTT7</accession>
<name>A0A9Q0HTT7_9POAL</name>
<evidence type="ECO:0000256" key="3">
    <source>
        <dbReference type="ARBA" id="ARBA00022782"/>
    </source>
</evidence>
<feature type="region of interest" description="Disordered" evidence="4">
    <location>
        <begin position="60"/>
        <end position="98"/>
    </location>
</feature>
<dbReference type="GO" id="GO:0030154">
    <property type="term" value="P:cell differentiation"/>
    <property type="evidence" value="ECO:0007669"/>
    <property type="project" value="UniProtKB-KW"/>
</dbReference>
<feature type="signal peptide" evidence="5">
    <location>
        <begin position="1"/>
        <end position="24"/>
    </location>
</feature>
<evidence type="ECO:0000256" key="4">
    <source>
        <dbReference type="SAM" id="MobiDB-lite"/>
    </source>
</evidence>
<evidence type="ECO:0000313" key="6">
    <source>
        <dbReference type="EMBL" id="KAJ1698309.1"/>
    </source>
</evidence>
<dbReference type="Proteomes" id="UP001151287">
    <property type="component" value="Unassembled WGS sequence"/>
</dbReference>
<dbReference type="OrthoDB" id="634475at2759"/>
<dbReference type="InterPro" id="IPR039618">
    <property type="entry name" value="CLE9-13"/>
</dbReference>
<reference evidence="6" key="1">
    <citation type="journal article" date="2022" name="Cell">
        <title>Repeat-based holocentromeres influence genome architecture and karyotype evolution.</title>
        <authorList>
            <person name="Hofstatter P.G."/>
            <person name="Thangavel G."/>
            <person name="Lux T."/>
            <person name="Neumann P."/>
            <person name="Vondrak T."/>
            <person name="Novak P."/>
            <person name="Zhang M."/>
            <person name="Costa L."/>
            <person name="Castellani M."/>
            <person name="Scott A."/>
            <person name="Toegelov H."/>
            <person name="Fuchs J."/>
            <person name="Mata-Sucre Y."/>
            <person name="Dias Y."/>
            <person name="Vanzela A.L.L."/>
            <person name="Huettel B."/>
            <person name="Almeida C.C.S."/>
            <person name="Simkova H."/>
            <person name="Souza G."/>
            <person name="Pedrosa-Harand A."/>
            <person name="Macas J."/>
            <person name="Mayer K.F.X."/>
            <person name="Houben A."/>
            <person name="Marques A."/>
        </authorList>
    </citation>
    <scope>NUCLEOTIDE SEQUENCE</scope>
    <source>
        <strain evidence="6">RhyBre1mFocal</strain>
    </source>
</reference>
<evidence type="ECO:0000256" key="2">
    <source>
        <dbReference type="ARBA" id="ARBA00022473"/>
    </source>
</evidence>
<feature type="compositionally biased region" description="Pro residues" evidence="4">
    <location>
        <begin position="63"/>
        <end position="72"/>
    </location>
</feature>
<keyword evidence="7" id="KW-1185">Reference proteome</keyword>
<dbReference type="PANTHER" id="PTHR34359">
    <property type="entry name" value="CLAVATA3/ESR (CLE)-RELATED PROTEIN 10"/>
    <property type="match status" value="1"/>
</dbReference>
<keyword evidence="2" id="KW-0217">Developmental protein</keyword>
<gene>
    <name evidence="6" type="ORF">LUZ63_006821</name>
</gene>
<keyword evidence="5" id="KW-0732">Signal</keyword>
<feature type="chain" id="PRO_5040138147" evidence="5">
    <location>
        <begin position="25"/>
        <end position="98"/>
    </location>
</feature>